<dbReference type="Pfam" id="PF14765">
    <property type="entry name" value="PS-DH"/>
    <property type="match status" value="1"/>
</dbReference>
<feature type="region of interest" description="N-terminal hotdog fold" evidence="3">
    <location>
        <begin position="118"/>
        <end position="245"/>
    </location>
</feature>
<evidence type="ECO:0000313" key="6">
    <source>
        <dbReference type="EMBL" id="AXK36964.1"/>
    </source>
</evidence>
<evidence type="ECO:0000256" key="2">
    <source>
        <dbReference type="ARBA" id="ARBA00023268"/>
    </source>
</evidence>
<dbReference type="InterPro" id="IPR049551">
    <property type="entry name" value="PKS_DH_C"/>
</dbReference>
<dbReference type="EMBL" id="CP031320">
    <property type="protein sequence ID" value="AXK36964.1"/>
    <property type="molecule type" value="Genomic_DNA"/>
</dbReference>
<organism evidence="6 7">
    <name type="scientific">Streptomyces armeniacus</name>
    <dbReference type="NCBI Taxonomy" id="83291"/>
    <lineage>
        <taxon>Bacteria</taxon>
        <taxon>Bacillati</taxon>
        <taxon>Actinomycetota</taxon>
        <taxon>Actinomycetes</taxon>
        <taxon>Kitasatosporales</taxon>
        <taxon>Streptomycetaceae</taxon>
        <taxon>Streptomyces</taxon>
    </lineage>
</organism>
<dbReference type="PROSITE" id="PS52019">
    <property type="entry name" value="PKS_MFAS_DH"/>
    <property type="match status" value="1"/>
</dbReference>
<dbReference type="PANTHER" id="PTHR43775">
    <property type="entry name" value="FATTY ACID SYNTHASE"/>
    <property type="match status" value="1"/>
</dbReference>
<evidence type="ECO:0000313" key="7">
    <source>
        <dbReference type="Proteomes" id="UP000254425"/>
    </source>
</evidence>
<dbReference type="SMART" id="SM00826">
    <property type="entry name" value="PKS_DH"/>
    <property type="match status" value="1"/>
</dbReference>
<dbReference type="Proteomes" id="UP000254425">
    <property type="component" value="Chromosome"/>
</dbReference>
<feature type="region of interest" description="Disordered" evidence="4">
    <location>
        <begin position="15"/>
        <end position="48"/>
    </location>
</feature>
<evidence type="ECO:0000256" key="4">
    <source>
        <dbReference type="SAM" id="MobiDB-lite"/>
    </source>
</evidence>
<dbReference type="KEGG" id="sarm:DVA86_35145"/>
<dbReference type="PANTHER" id="PTHR43775:SF51">
    <property type="entry name" value="INACTIVE PHENOLPHTHIOCEROL SYNTHESIS POLYKETIDE SYNTHASE TYPE I PKS1-RELATED"/>
    <property type="match status" value="1"/>
</dbReference>
<evidence type="ECO:0000256" key="3">
    <source>
        <dbReference type="PROSITE-ProRule" id="PRU01363"/>
    </source>
</evidence>
<name>A0A345XZ98_9ACTN</name>
<dbReference type="InterPro" id="IPR049900">
    <property type="entry name" value="PKS_mFAS_DH"/>
</dbReference>
<feature type="domain" description="PKS/mFAS DH" evidence="5">
    <location>
        <begin position="118"/>
        <end position="403"/>
    </location>
</feature>
<reference evidence="6 7" key="1">
    <citation type="submission" date="2018-07" db="EMBL/GenBank/DDBJ databases">
        <title>Draft genome of the type strain Streptomyces armeniacus ATCC 15676.</title>
        <authorList>
            <person name="Labana P."/>
            <person name="Gosse J.T."/>
            <person name="Boddy C.N."/>
        </authorList>
    </citation>
    <scope>NUCLEOTIDE SEQUENCE [LARGE SCALE GENOMIC DNA]</scope>
    <source>
        <strain evidence="6 7">ATCC 15676</strain>
    </source>
</reference>
<feature type="active site" description="Proton acceptor; for dehydratase activity" evidence="3">
    <location>
        <position position="150"/>
    </location>
</feature>
<keyword evidence="7" id="KW-1185">Reference proteome</keyword>
<sequence>MLACGGEFGEGVHGTAIAGDRQHGTGRGGISRTPPDRRRLRHRRTERRGKRIAEAARPLRGVHRSGARVETGPGPVAQDRHVPEAGRVVRQRSPHCGQQLPFQRQVLGLSLIPLSRPPPPDRLRSSREGRHARIFTGRLALDTHPWLADHAVLDTVILPGTAYVELALHAAHHTGCDRIEDLTLQAPLVLPEQGALDFQVVTGPVSDAGFCGVTIRSRRANADGAREAAWTQHATGNLGPAGEPQPQPAAYEAAWPPAGAQAVSTEGLYERLSRCGLDYGPAFQGLHTAWQHGDTLYAEISLTNDTNPTHYTLHPALLDAALHTLFLHPDHQLDPTNSNIPLPFAWNGVTHHTPTSNQPTHHLRVQLTTSTHHTALHLTTTTNQPLATITNLTTRTITPQQLQQATCCGSGLCGAGCGGAGGFRAACGGGGVECHRACC</sequence>
<dbReference type="Gene3D" id="3.10.129.110">
    <property type="entry name" value="Polyketide synthase dehydratase"/>
    <property type="match status" value="1"/>
</dbReference>
<dbReference type="InterPro" id="IPR020807">
    <property type="entry name" value="PKS_DH"/>
</dbReference>
<evidence type="ECO:0000259" key="5">
    <source>
        <dbReference type="PROSITE" id="PS52019"/>
    </source>
</evidence>
<dbReference type="Pfam" id="PF21089">
    <property type="entry name" value="PKS_DH_N"/>
    <property type="match status" value="1"/>
</dbReference>
<gene>
    <name evidence="6" type="ORF">DVA86_35145</name>
</gene>
<dbReference type="GO" id="GO:0004312">
    <property type="term" value="F:fatty acid synthase activity"/>
    <property type="evidence" value="ECO:0007669"/>
    <property type="project" value="TreeGrafter"/>
</dbReference>
<feature type="compositionally biased region" description="Basic residues" evidence="4">
    <location>
        <begin position="38"/>
        <end position="48"/>
    </location>
</feature>
<accession>A0A345XZ98</accession>
<dbReference type="InterPro" id="IPR042104">
    <property type="entry name" value="PKS_dehydratase_sf"/>
</dbReference>
<feature type="region of interest" description="C-terminal hotdog fold" evidence="3">
    <location>
        <begin position="260"/>
        <end position="403"/>
    </location>
</feature>
<protein>
    <recommendedName>
        <fullName evidence="5">PKS/mFAS DH domain-containing protein</fullName>
    </recommendedName>
</protein>
<keyword evidence="2" id="KW-0511">Multifunctional enzyme</keyword>
<proteinExistence type="predicted"/>
<keyword evidence="1" id="KW-0808">Transferase</keyword>
<dbReference type="AlphaFoldDB" id="A0A345XZ98"/>
<dbReference type="GO" id="GO:0006633">
    <property type="term" value="P:fatty acid biosynthetic process"/>
    <property type="evidence" value="ECO:0007669"/>
    <property type="project" value="TreeGrafter"/>
</dbReference>
<feature type="active site" description="Proton donor; for dehydratase activity" evidence="3">
    <location>
        <position position="319"/>
    </location>
</feature>
<dbReference type="InterPro" id="IPR050091">
    <property type="entry name" value="PKS_NRPS_Biosynth_Enz"/>
</dbReference>
<evidence type="ECO:0000256" key="1">
    <source>
        <dbReference type="ARBA" id="ARBA00022679"/>
    </source>
</evidence>
<dbReference type="InterPro" id="IPR049552">
    <property type="entry name" value="PKS_DH_N"/>
</dbReference>